<proteinExistence type="predicted"/>
<keyword evidence="1" id="KW-1133">Transmembrane helix</keyword>
<feature type="non-terminal residue" evidence="2">
    <location>
        <position position="1"/>
    </location>
</feature>
<keyword evidence="3" id="KW-1185">Reference proteome</keyword>
<accession>A0A1B7MKZ3</accession>
<evidence type="ECO:0000313" key="3">
    <source>
        <dbReference type="Proteomes" id="UP000092154"/>
    </source>
</evidence>
<evidence type="ECO:0000313" key="2">
    <source>
        <dbReference type="EMBL" id="OAX33283.1"/>
    </source>
</evidence>
<gene>
    <name evidence="2" type="ORF">K503DRAFT_786611</name>
</gene>
<dbReference type="Proteomes" id="UP000092154">
    <property type="component" value="Unassembled WGS sequence"/>
</dbReference>
<feature type="transmembrane region" description="Helical" evidence="1">
    <location>
        <begin position="181"/>
        <end position="203"/>
    </location>
</feature>
<reference evidence="2 3" key="1">
    <citation type="submission" date="2016-06" db="EMBL/GenBank/DDBJ databases">
        <title>Comparative genomics of the ectomycorrhizal sister species Rhizopogon vinicolor and Rhizopogon vesiculosus (Basidiomycota: Boletales) reveals a divergence of the mating type B locus.</title>
        <authorList>
            <consortium name="DOE Joint Genome Institute"/>
            <person name="Mujic A.B."/>
            <person name="Kuo A."/>
            <person name="Tritt A."/>
            <person name="Lipzen A."/>
            <person name="Chen C."/>
            <person name="Johnson J."/>
            <person name="Sharma A."/>
            <person name="Barry K."/>
            <person name="Grigoriev I.V."/>
            <person name="Spatafora J.W."/>
        </authorList>
    </citation>
    <scope>NUCLEOTIDE SEQUENCE [LARGE SCALE GENOMIC DNA]</scope>
    <source>
        <strain evidence="2 3">AM-OR11-026</strain>
    </source>
</reference>
<name>A0A1B7MKZ3_9AGAM</name>
<protein>
    <submittedName>
        <fullName evidence="2">Uncharacterized protein</fullName>
    </submittedName>
</protein>
<keyword evidence="1" id="KW-0472">Membrane</keyword>
<feature type="transmembrane region" description="Helical" evidence="1">
    <location>
        <begin position="150"/>
        <end position="169"/>
    </location>
</feature>
<feature type="transmembrane region" description="Helical" evidence="1">
    <location>
        <begin position="57"/>
        <end position="75"/>
    </location>
</feature>
<dbReference type="EMBL" id="KV448798">
    <property type="protein sequence ID" value="OAX33283.1"/>
    <property type="molecule type" value="Genomic_DNA"/>
</dbReference>
<sequence>LTIEKEVDLIWVRYMGMVLLSVDSPGSLTDRHGEYVYRSSTDRLIVLLRRGTVVSQIFEWAGVVINAMLEVIMIARLYAMYRQSRRMLIFLTVAFLAVTLACGVISATNYSHSSMVHRLMGCLLEEFILSGIYDCIVTGASPLLLAETWILATVWEVLTLFLTAIGHWGHFNSVNKISHVLLFRNLLFFNGALPITGFARMFVLGPRLILSVREYHAERLANADVGTGMNMSAFQEHIHLSTGGDV</sequence>
<feature type="transmembrane region" description="Helical" evidence="1">
    <location>
        <begin position="87"/>
        <end position="107"/>
    </location>
</feature>
<evidence type="ECO:0000256" key="1">
    <source>
        <dbReference type="SAM" id="Phobius"/>
    </source>
</evidence>
<organism evidence="2 3">
    <name type="scientific">Rhizopogon vinicolor AM-OR11-026</name>
    <dbReference type="NCBI Taxonomy" id="1314800"/>
    <lineage>
        <taxon>Eukaryota</taxon>
        <taxon>Fungi</taxon>
        <taxon>Dikarya</taxon>
        <taxon>Basidiomycota</taxon>
        <taxon>Agaricomycotina</taxon>
        <taxon>Agaricomycetes</taxon>
        <taxon>Agaricomycetidae</taxon>
        <taxon>Boletales</taxon>
        <taxon>Suillineae</taxon>
        <taxon>Rhizopogonaceae</taxon>
        <taxon>Rhizopogon</taxon>
    </lineage>
</organism>
<keyword evidence="1" id="KW-0812">Transmembrane</keyword>
<dbReference type="InParanoid" id="A0A1B7MKZ3"/>
<dbReference type="AlphaFoldDB" id="A0A1B7MKZ3"/>